<accession>A0ABU9L4H7</accession>
<dbReference type="Pfam" id="PF05569">
    <property type="entry name" value="Peptidase_M56"/>
    <property type="match status" value="1"/>
</dbReference>
<sequence>MEYFIKFSAVLSLFYIFYKLFLENETFFNSIRVYFILGVISALVTPLILIPEYVYIEDLFAGQTITTSVAETASSESGQFDLMTILLTLYGAGIIFFAIRFLMQLASLSRFIIRLPKKKIGRFIFISTEESISPFSFFNYIIYPNNGFDENELDQIIAHEKVHATQFHTLDILLSQLLIIFNWFNPLAWLYHREIQKNLEFIADQGAQRDLKAKESYQYLLLKTVTPNYSLPLTSNFYNSIIKKRINMLHKNKSGKMMYAKFIFIIPILVAFVMTFNTKVIAQEKKTEKHEIHNKVEIEMITKDFQKSDLEALKANLLKKGINLNYKKLKYNDNNEITGIQVNVSNKQNNKARISQSGTSPIKPISIKFDDKGALALGNMKGMEGHHVFFSTDSDSDGNKIFIRKSGEGSENHNENFVWVSKEGEQTEVKVTNGKKVVIKTKGDNDWEEKVWVSESGDTTKVKKIKIIEIDEENDGENQVMIKKVHKDGEEVEVTVKKIGKSDKGAKKMMFISEDGEQPLMIVDGKEMEGGSLEDIDPESIETVNVYKGDKAIEEYGEKAKNGVVVIKTKK</sequence>
<keyword evidence="1" id="KW-0998">Cell outer membrane</keyword>
<feature type="domain" description="Peptidase M56" evidence="3">
    <location>
        <begin position="138"/>
        <end position="249"/>
    </location>
</feature>
<proteinExistence type="inferred from homology"/>
<comment type="similarity">
    <text evidence="1">Belongs to the TonB-dependent receptor family.</text>
</comment>
<feature type="transmembrane region" description="Helical" evidence="2">
    <location>
        <begin position="6"/>
        <end position="22"/>
    </location>
</feature>
<keyword evidence="1" id="KW-1134">Transmembrane beta strand</keyword>
<dbReference type="Proteomes" id="UP001474120">
    <property type="component" value="Unassembled WGS sequence"/>
</dbReference>
<dbReference type="PANTHER" id="PTHR34978:SF3">
    <property type="entry name" value="SLR0241 PROTEIN"/>
    <property type="match status" value="1"/>
</dbReference>
<keyword evidence="1 2" id="KW-0812">Transmembrane</keyword>
<dbReference type="InterPro" id="IPR008756">
    <property type="entry name" value="Peptidase_M56"/>
</dbReference>
<keyword evidence="5" id="KW-1185">Reference proteome</keyword>
<keyword evidence="1" id="KW-0813">Transport</keyword>
<evidence type="ECO:0000313" key="5">
    <source>
        <dbReference type="Proteomes" id="UP001474120"/>
    </source>
</evidence>
<dbReference type="SUPFAM" id="SSF56935">
    <property type="entry name" value="Porins"/>
    <property type="match status" value="1"/>
</dbReference>
<feature type="transmembrane region" description="Helical" evidence="2">
    <location>
        <begin position="172"/>
        <end position="191"/>
    </location>
</feature>
<evidence type="ECO:0000256" key="2">
    <source>
        <dbReference type="SAM" id="Phobius"/>
    </source>
</evidence>
<evidence type="ECO:0000313" key="4">
    <source>
        <dbReference type="EMBL" id="MEL4457337.1"/>
    </source>
</evidence>
<comment type="subcellular location">
    <subcellularLocation>
        <location evidence="1">Cell outer membrane</location>
        <topology evidence="1">Multi-pass membrane protein</topology>
    </subcellularLocation>
</comment>
<dbReference type="PANTHER" id="PTHR34978">
    <property type="entry name" value="POSSIBLE SENSOR-TRANSDUCER PROTEIN BLAR"/>
    <property type="match status" value="1"/>
</dbReference>
<feature type="transmembrane region" description="Helical" evidence="2">
    <location>
        <begin position="82"/>
        <end position="102"/>
    </location>
</feature>
<feature type="transmembrane region" description="Helical" evidence="2">
    <location>
        <begin position="34"/>
        <end position="56"/>
    </location>
</feature>
<dbReference type="PROSITE" id="PS52016">
    <property type="entry name" value="TONB_DEPENDENT_REC_3"/>
    <property type="match status" value="1"/>
</dbReference>
<dbReference type="Gene3D" id="2.170.130.10">
    <property type="entry name" value="TonB-dependent receptor, plug domain"/>
    <property type="match status" value="1"/>
</dbReference>
<comment type="caution">
    <text evidence="4">The sequence shown here is derived from an EMBL/GenBank/DDBJ whole genome shotgun (WGS) entry which is preliminary data.</text>
</comment>
<evidence type="ECO:0000259" key="3">
    <source>
        <dbReference type="Pfam" id="PF05569"/>
    </source>
</evidence>
<dbReference type="EMBL" id="JBCDNA010000003">
    <property type="protein sequence ID" value="MEL4457337.1"/>
    <property type="molecule type" value="Genomic_DNA"/>
</dbReference>
<organism evidence="4 5">
    <name type="scientific">Lutimonas vermicola</name>
    <dbReference type="NCBI Taxonomy" id="414288"/>
    <lineage>
        <taxon>Bacteria</taxon>
        <taxon>Pseudomonadati</taxon>
        <taxon>Bacteroidota</taxon>
        <taxon>Flavobacteriia</taxon>
        <taxon>Flavobacteriales</taxon>
        <taxon>Flavobacteriaceae</taxon>
        <taxon>Lutimonas</taxon>
    </lineage>
</organism>
<keyword evidence="1 2" id="KW-0472">Membrane</keyword>
<protein>
    <submittedName>
        <fullName evidence="4">M56 family metallopeptidase</fullName>
    </submittedName>
</protein>
<reference evidence="4 5" key="1">
    <citation type="submission" date="2024-04" db="EMBL/GenBank/DDBJ databases">
        <title>whole genome sequencing of Lutimonas vermicola strain IMCC1616.</title>
        <authorList>
            <person name="Bae S.S."/>
        </authorList>
    </citation>
    <scope>NUCLEOTIDE SEQUENCE [LARGE SCALE GENOMIC DNA]</scope>
    <source>
        <strain evidence="4 5">IMCC1616</strain>
    </source>
</reference>
<feature type="transmembrane region" description="Helical" evidence="2">
    <location>
        <begin position="123"/>
        <end position="143"/>
    </location>
</feature>
<dbReference type="InterPro" id="IPR037066">
    <property type="entry name" value="Plug_dom_sf"/>
</dbReference>
<dbReference type="RefSeq" id="WP_342161501.1">
    <property type="nucleotide sequence ID" value="NZ_JBCDNA010000003.1"/>
</dbReference>
<name>A0ABU9L4H7_9FLAO</name>
<dbReference type="InterPro" id="IPR052173">
    <property type="entry name" value="Beta-lactam_resp_regulator"/>
</dbReference>
<dbReference type="CDD" id="cd07341">
    <property type="entry name" value="M56_BlaR1_MecR1_like"/>
    <property type="match status" value="1"/>
</dbReference>
<feature type="transmembrane region" description="Helical" evidence="2">
    <location>
        <begin position="258"/>
        <end position="276"/>
    </location>
</feature>
<keyword evidence="2" id="KW-1133">Transmembrane helix</keyword>
<gene>
    <name evidence="4" type="ORF">AABB81_15630</name>
</gene>
<evidence type="ECO:0000256" key="1">
    <source>
        <dbReference type="PROSITE-ProRule" id="PRU01360"/>
    </source>
</evidence>
<dbReference type="InterPro" id="IPR039426">
    <property type="entry name" value="TonB-dep_rcpt-like"/>
</dbReference>